<dbReference type="InterPro" id="IPR025311">
    <property type="entry name" value="DUF4166"/>
</dbReference>
<dbReference type="EMBL" id="CP031422">
    <property type="protein sequence ID" value="AZS39907.1"/>
    <property type="molecule type" value="Genomic_DNA"/>
</dbReference>
<organism evidence="2 3">
    <name type="scientific">Microbacterium oxydans</name>
    <dbReference type="NCBI Taxonomy" id="82380"/>
    <lineage>
        <taxon>Bacteria</taxon>
        <taxon>Bacillati</taxon>
        <taxon>Actinomycetota</taxon>
        <taxon>Actinomycetes</taxon>
        <taxon>Micrococcales</taxon>
        <taxon>Microbacteriaceae</taxon>
        <taxon>Microbacterium</taxon>
    </lineage>
</organism>
<dbReference type="Proteomes" id="UP000274841">
    <property type="component" value="Chromosome"/>
</dbReference>
<evidence type="ECO:0000313" key="2">
    <source>
        <dbReference type="EMBL" id="AZS39907.1"/>
    </source>
</evidence>
<dbReference type="RefSeq" id="WP_046748933.1">
    <property type="nucleotide sequence ID" value="NZ_CP031422.1"/>
</dbReference>
<evidence type="ECO:0000259" key="1">
    <source>
        <dbReference type="Pfam" id="PF13761"/>
    </source>
</evidence>
<protein>
    <recommendedName>
        <fullName evidence="1">DUF4166 domain-containing protein</fullName>
    </recommendedName>
</protein>
<sequence>MTARGAAFLEALGEEAERLHPEILAQMRVHADPGRPDLDSADGVFTVAGSRFGRLSVLARPVVGPGLLVTRLARHVPFRIETASARTSSGRAVLATVREFRFPGATQYVRDRLFATGHPGLVQNALGDRGRVEMLEHCSVTSDGALRMRTRAVRLRFGRLRIPLRGPLRVDVDLVDGWDEVHGRRTIDMRAVSPLAGTVLEYRGWYRYAPRNGHAVTDGDGVAGSDQ</sequence>
<gene>
    <name evidence="2" type="ORF">CVS54_01224</name>
</gene>
<feature type="domain" description="DUF4166" evidence="1">
    <location>
        <begin position="37"/>
        <end position="205"/>
    </location>
</feature>
<dbReference type="KEGG" id="moy:CVS54_01224"/>
<proteinExistence type="predicted"/>
<evidence type="ECO:0000313" key="3">
    <source>
        <dbReference type="Proteomes" id="UP000274841"/>
    </source>
</evidence>
<dbReference type="Pfam" id="PF13761">
    <property type="entry name" value="DUF4166"/>
    <property type="match status" value="1"/>
</dbReference>
<name>A0A3S9WJ62_9MICO</name>
<dbReference type="AlphaFoldDB" id="A0A3S9WJ62"/>
<accession>A0A3S9WJ62</accession>
<reference evidence="2 3" key="1">
    <citation type="submission" date="2018-08" db="EMBL/GenBank/DDBJ databases">
        <title>Microbacterium oxydans strain HG3.</title>
        <authorList>
            <person name="ORTET P."/>
        </authorList>
    </citation>
    <scope>NUCLEOTIDE SEQUENCE [LARGE SCALE GENOMIC DNA]</scope>
    <source>
        <strain evidence="2 3">HG3</strain>
    </source>
</reference>